<evidence type="ECO:0000259" key="3">
    <source>
        <dbReference type="Pfam" id="PF25372"/>
    </source>
</evidence>
<dbReference type="Gene3D" id="3.80.10.10">
    <property type="entry name" value="Ribonuclease Inhibitor"/>
    <property type="match status" value="2"/>
</dbReference>
<keyword evidence="5" id="KW-1185">Reference proteome</keyword>
<protein>
    <recommendedName>
        <fullName evidence="3">F-box/LRR-repeat protein 15-like leucin rich repeat domain-containing protein</fullName>
    </recommendedName>
</protein>
<dbReference type="InterPro" id="IPR032675">
    <property type="entry name" value="LRR_dom_sf"/>
</dbReference>
<dbReference type="EMBL" id="CAJHUC010002307">
    <property type="protein sequence ID" value="CAD7703569.1"/>
    <property type="molecule type" value="Genomic_DNA"/>
</dbReference>
<dbReference type="Proteomes" id="UP000708148">
    <property type="component" value="Unassembled WGS sequence"/>
</dbReference>
<dbReference type="GO" id="GO:0031146">
    <property type="term" value="P:SCF-dependent proteasomal ubiquitin-dependent protein catabolic process"/>
    <property type="evidence" value="ECO:0007669"/>
    <property type="project" value="TreeGrafter"/>
</dbReference>
<name>A0A8S1JBY8_9CHLO</name>
<feature type="compositionally biased region" description="Low complexity" evidence="2">
    <location>
        <begin position="325"/>
        <end position="340"/>
    </location>
</feature>
<dbReference type="SMART" id="SM00367">
    <property type="entry name" value="LRR_CC"/>
    <property type="match status" value="4"/>
</dbReference>
<dbReference type="Pfam" id="PF25372">
    <property type="entry name" value="DUF7885"/>
    <property type="match status" value="1"/>
</dbReference>
<evidence type="ECO:0000313" key="5">
    <source>
        <dbReference type="Proteomes" id="UP000708148"/>
    </source>
</evidence>
<dbReference type="GO" id="GO:0019005">
    <property type="term" value="C:SCF ubiquitin ligase complex"/>
    <property type="evidence" value="ECO:0007669"/>
    <property type="project" value="TreeGrafter"/>
</dbReference>
<feature type="domain" description="F-box/LRR-repeat protein 15-like leucin rich repeat" evidence="3">
    <location>
        <begin position="107"/>
        <end position="227"/>
    </location>
</feature>
<gene>
    <name evidence="4" type="ORF">OSTQU699_LOCUS8926</name>
</gene>
<dbReference type="AlphaFoldDB" id="A0A8S1JBY8"/>
<comment type="subcellular location">
    <subcellularLocation>
        <location evidence="1">Cytoplasm</location>
        <location evidence="1">Cytoskeleton</location>
        <location evidence="1">Cilium axoneme</location>
    </subcellularLocation>
</comment>
<sequence length="359" mass="37791">MSSEGPPEAVSDWSRLPSGVLELLVAGLRAGDRGAARAACTTWRRGVDGCTTSLRCSPACRVCADRLVRLFPHLTALDVGLGCQWVQQGSLFEDVGGGLAALGGLDELRRLSLSGWSDLGDGDAPALAGMSCLTSLDLTFCTGITGGALYSLLALGSLTSLNLTGCSSIQDDGFHVLGFLTGLKCLNLSGCQVTEDGVRFLGNLTNLASLHLLECTKLTDNALACVLPLLVNSLTELDLSECSSLTNKVGPTLRACTQLRVLNLQGCDRIRGMDFMASELTKLPSLEKLIVMEGGQDGGGHCDLLLGSSDEEFAELGEARDRGSNAECSSESNSSGFCGEPPVKRRRWARTQGPQPKFS</sequence>
<dbReference type="PANTHER" id="PTHR13318">
    <property type="entry name" value="PARTNER OF PAIRED, ISOFORM B-RELATED"/>
    <property type="match status" value="1"/>
</dbReference>
<comment type="caution">
    <text evidence="4">The sequence shown here is derived from an EMBL/GenBank/DDBJ whole genome shotgun (WGS) entry which is preliminary data.</text>
</comment>
<evidence type="ECO:0000313" key="4">
    <source>
        <dbReference type="EMBL" id="CAD7703569.1"/>
    </source>
</evidence>
<feature type="region of interest" description="Disordered" evidence="2">
    <location>
        <begin position="316"/>
        <end position="359"/>
    </location>
</feature>
<dbReference type="InterPro" id="IPR006553">
    <property type="entry name" value="Leu-rich_rpt_Cys-con_subtyp"/>
</dbReference>
<evidence type="ECO:0000256" key="1">
    <source>
        <dbReference type="ARBA" id="ARBA00004430"/>
    </source>
</evidence>
<reference evidence="4" key="1">
    <citation type="submission" date="2020-12" db="EMBL/GenBank/DDBJ databases">
        <authorList>
            <person name="Iha C."/>
        </authorList>
    </citation>
    <scope>NUCLEOTIDE SEQUENCE</scope>
</reference>
<dbReference type="OrthoDB" id="550575at2759"/>
<evidence type="ECO:0000256" key="2">
    <source>
        <dbReference type="SAM" id="MobiDB-lite"/>
    </source>
</evidence>
<dbReference type="PANTHER" id="PTHR13318:SF105">
    <property type="entry name" value="F-BOX_LRR-REPEAT PROTEIN 3"/>
    <property type="match status" value="1"/>
</dbReference>
<dbReference type="InterPro" id="IPR057207">
    <property type="entry name" value="FBXL15_LRR"/>
</dbReference>
<dbReference type="GO" id="GO:0005930">
    <property type="term" value="C:axoneme"/>
    <property type="evidence" value="ECO:0007669"/>
    <property type="project" value="UniProtKB-SubCell"/>
</dbReference>
<accession>A0A8S1JBY8</accession>
<organism evidence="4 5">
    <name type="scientific">Ostreobium quekettii</name>
    <dbReference type="NCBI Taxonomy" id="121088"/>
    <lineage>
        <taxon>Eukaryota</taxon>
        <taxon>Viridiplantae</taxon>
        <taxon>Chlorophyta</taxon>
        <taxon>core chlorophytes</taxon>
        <taxon>Ulvophyceae</taxon>
        <taxon>TCBD clade</taxon>
        <taxon>Bryopsidales</taxon>
        <taxon>Ostreobineae</taxon>
        <taxon>Ostreobiaceae</taxon>
        <taxon>Ostreobium</taxon>
    </lineage>
</organism>
<proteinExistence type="predicted"/>
<dbReference type="SUPFAM" id="SSF52047">
    <property type="entry name" value="RNI-like"/>
    <property type="match status" value="1"/>
</dbReference>